<dbReference type="InterPro" id="IPR006199">
    <property type="entry name" value="LexA_DNA-bd_dom"/>
</dbReference>
<keyword evidence="4 13" id="KW-0235">DNA replication</keyword>
<feature type="DNA-binding region" description="H-T-H motif" evidence="13">
    <location>
        <begin position="29"/>
        <end position="49"/>
    </location>
</feature>
<keyword evidence="5 13" id="KW-0227">DNA damage</keyword>
<dbReference type="HOGENOM" id="CLU_066192_45_1_10"/>
<evidence type="ECO:0000256" key="7">
    <source>
        <dbReference type="ARBA" id="ARBA00022813"/>
    </source>
</evidence>
<evidence type="ECO:0000256" key="13">
    <source>
        <dbReference type="HAMAP-Rule" id="MF_00015"/>
    </source>
</evidence>
<dbReference type="GO" id="GO:0006281">
    <property type="term" value="P:DNA repair"/>
    <property type="evidence" value="ECO:0007669"/>
    <property type="project" value="UniProtKB-UniRule"/>
</dbReference>
<evidence type="ECO:0000256" key="4">
    <source>
        <dbReference type="ARBA" id="ARBA00022705"/>
    </source>
</evidence>
<evidence type="ECO:0000256" key="9">
    <source>
        <dbReference type="ARBA" id="ARBA00023125"/>
    </source>
</evidence>
<evidence type="ECO:0000313" key="17">
    <source>
        <dbReference type="EMBL" id="AFH48205.1"/>
    </source>
</evidence>
<dbReference type="AlphaFoldDB" id="I0AGU8"/>
<dbReference type="KEGG" id="ial:IALB_0493"/>
<dbReference type="GO" id="GO:0003677">
    <property type="term" value="F:DNA binding"/>
    <property type="evidence" value="ECO:0007669"/>
    <property type="project" value="UniProtKB-UniRule"/>
</dbReference>
<dbReference type="SUPFAM" id="SSF51306">
    <property type="entry name" value="LexA/Signal peptidase"/>
    <property type="match status" value="1"/>
</dbReference>
<dbReference type="Gene3D" id="1.10.10.10">
    <property type="entry name" value="Winged helix-like DNA-binding domain superfamily/Winged helix DNA-binding domain"/>
    <property type="match status" value="1"/>
</dbReference>
<dbReference type="Gene3D" id="2.10.109.10">
    <property type="entry name" value="Umud Fragment, subunit A"/>
    <property type="match status" value="1"/>
</dbReference>
<dbReference type="FunFam" id="2.10.109.10:FF:000001">
    <property type="entry name" value="LexA repressor"/>
    <property type="match status" value="1"/>
</dbReference>
<keyword evidence="6 13" id="KW-0378">Hydrolase</keyword>
<gene>
    <name evidence="13 17" type="primary">lexA</name>
    <name evidence="17" type="ordered locus">IALB_0493</name>
</gene>
<dbReference type="eggNOG" id="COG1974">
    <property type="taxonomic scope" value="Bacteria"/>
</dbReference>
<dbReference type="PRINTS" id="PR00726">
    <property type="entry name" value="LEXASERPTASE"/>
</dbReference>
<proteinExistence type="inferred from homology"/>
<feature type="active site" description="For autocatalytic cleavage activity" evidence="13">
    <location>
        <position position="135"/>
    </location>
</feature>
<keyword evidence="12 13" id="KW-0742">SOS response</keyword>
<evidence type="ECO:0000256" key="14">
    <source>
        <dbReference type="RuleBase" id="RU003991"/>
    </source>
</evidence>
<dbReference type="RefSeq" id="WP_014559363.1">
    <property type="nucleotide sequence ID" value="NC_017464.1"/>
</dbReference>
<dbReference type="InterPro" id="IPR036286">
    <property type="entry name" value="LexA/Signal_pep-like_sf"/>
</dbReference>
<protein>
    <recommendedName>
        <fullName evidence="13">LexA repressor</fullName>
        <ecNumber evidence="13">3.4.21.88</ecNumber>
    </recommendedName>
</protein>
<evidence type="ECO:0000256" key="6">
    <source>
        <dbReference type="ARBA" id="ARBA00022801"/>
    </source>
</evidence>
<sequence>MKEKLTDRQKEILNYIQNFIKENGFPPTLREIAAHFGLASTFGVKRHLDALKKKGYLKVESYASRAITLNKKSIYESDSSTTEYDSKIISIPVVGRVAAGSPILSEENLDGSIVIDSNFFRNTRDCFALKVSGDSMINAGIFDGDLVIVNPNEKVSQHDIVVVRVDDEITVKNYEKKNDKVFLIPQNEKYEPIIVTEKNNFSIVGKVIGVLRWFN</sequence>
<keyword evidence="18" id="KW-1185">Reference proteome</keyword>
<dbReference type="InterPro" id="IPR036388">
    <property type="entry name" value="WH-like_DNA-bd_sf"/>
</dbReference>
<evidence type="ECO:0000256" key="10">
    <source>
        <dbReference type="ARBA" id="ARBA00023163"/>
    </source>
</evidence>
<dbReference type="SUPFAM" id="SSF46785">
    <property type="entry name" value="Winged helix' DNA-binding domain"/>
    <property type="match status" value="1"/>
</dbReference>
<dbReference type="HAMAP" id="MF_00015">
    <property type="entry name" value="LexA"/>
    <property type="match status" value="1"/>
</dbReference>
<dbReference type="OrthoDB" id="9787787at2"/>
<dbReference type="EMBL" id="CP003418">
    <property type="protein sequence ID" value="AFH48205.1"/>
    <property type="molecule type" value="Genomic_DNA"/>
</dbReference>
<dbReference type="Pfam" id="PF01726">
    <property type="entry name" value="LexA_DNA_bind"/>
    <property type="match status" value="1"/>
</dbReference>
<dbReference type="InterPro" id="IPR039418">
    <property type="entry name" value="LexA-like"/>
</dbReference>
<dbReference type="GO" id="GO:0006260">
    <property type="term" value="P:DNA replication"/>
    <property type="evidence" value="ECO:0007669"/>
    <property type="project" value="UniProtKB-UniRule"/>
</dbReference>
<dbReference type="GO" id="GO:0045892">
    <property type="term" value="P:negative regulation of DNA-templated transcription"/>
    <property type="evidence" value="ECO:0007669"/>
    <property type="project" value="UniProtKB-UniRule"/>
</dbReference>
<dbReference type="NCBIfam" id="TIGR00498">
    <property type="entry name" value="lexA"/>
    <property type="match status" value="1"/>
</dbReference>
<evidence type="ECO:0000256" key="1">
    <source>
        <dbReference type="ARBA" id="ARBA00007484"/>
    </source>
</evidence>
<dbReference type="STRING" id="945713.IALB_0493"/>
<dbReference type="EC" id="3.4.21.88" evidence="13"/>
<evidence type="ECO:0000256" key="12">
    <source>
        <dbReference type="ARBA" id="ARBA00023236"/>
    </source>
</evidence>
<comment type="catalytic activity">
    <reaction evidence="13">
        <text>Hydrolysis of Ala-|-Gly bond in repressor LexA.</text>
        <dbReference type="EC" id="3.4.21.88"/>
    </reaction>
</comment>
<comment type="subunit">
    <text evidence="2 13">Homodimer.</text>
</comment>
<evidence type="ECO:0000256" key="3">
    <source>
        <dbReference type="ARBA" id="ARBA00022491"/>
    </source>
</evidence>
<evidence type="ECO:0000256" key="11">
    <source>
        <dbReference type="ARBA" id="ARBA00023204"/>
    </source>
</evidence>
<reference evidence="17 18" key="1">
    <citation type="journal article" date="2012" name="Front. Microbiol.">
        <title>Complete genome of Ignavibacterium album, a metabolically versatile, flagellated, facultative anaerobe from the phylum Chlorobi.</title>
        <authorList>
            <person name="Liu Z."/>
            <person name="Frigaard N.-U."/>
            <person name="Vogl K."/>
            <person name="Iino T."/>
            <person name="Ohkuma M."/>
            <person name="Overmann J."/>
            <person name="Bryant D.A."/>
        </authorList>
    </citation>
    <scope>NUCLEOTIDE SEQUENCE [LARGE SCALE GENOMIC DNA]</scope>
    <source>
        <strain evidence="18">DSM 19864 / JCM 16511 / NBRC 101810 / Mat9-16</strain>
    </source>
</reference>
<keyword evidence="11 13" id="KW-0234">DNA repair</keyword>
<dbReference type="Proteomes" id="UP000007394">
    <property type="component" value="Chromosome"/>
</dbReference>
<dbReference type="InterPro" id="IPR006200">
    <property type="entry name" value="LexA"/>
</dbReference>
<comment type="function">
    <text evidence="13">Represses a number of genes involved in the response to DNA damage (SOS response), including recA and lexA. In the presence of single-stranded DNA, RecA interacts with LexA causing an autocatalytic cleavage which disrupts the DNA-binding part of LexA, leading to derepression of the SOS regulon and eventually DNA repair.</text>
</comment>
<evidence type="ECO:0000256" key="2">
    <source>
        <dbReference type="ARBA" id="ARBA00011738"/>
    </source>
</evidence>
<feature type="site" description="Cleavage; by autolysis" evidence="13">
    <location>
        <begin position="99"/>
        <end position="100"/>
    </location>
</feature>
<evidence type="ECO:0000259" key="15">
    <source>
        <dbReference type="Pfam" id="PF00717"/>
    </source>
</evidence>
<evidence type="ECO:0000256" key="8">
    <source>
        <dbReference type="ARBA" id="ARBA00023015"/>
    </source>
</evidence>
<dbReference type="PATRIC" id="fig|945713.3.peg.492"/>
<dbReference type="GO" id="GO:0004252">
    <property type="term" value="F:serine-type endopeptidase activity"/>
    <property type="evidence" value="ECO:0007669"/>
    <property type="project" value="UniProtKB-UniRule"/>
</dbReference>
<keyword evidence="7 13" id="KW-0068">Autocatalytic cleavage</keyword>
<dbReference type="CDD" id="cd06529">
    <property type="entry name" value="S24_LexA-like"/>
    <property type="match status" value="1"/>
</dbReference>
<feature type="active site" description="For autocatalytic cleavage activity" evidence="13">
    <location>
        <position position="172"/>
    </location>
</feature>
<name>I0AGU8_IGNAJ</name>
<dbReference type="GO" id="GO:0006508">
    <property type="term" value="P:proteolysis"/>
    <property type="evidence" value="ECO:0007669"/>
    <property type="project" value="InterPro"/>
</dbReference>
<keyword evidence="9 13" id="KW-0238">DNA-binding</keyword>
<keyword evidence="10 13" id="KW-0804">Transcription</keyword>
<dbReference type="GO" id="GO:0009432">
    <property type="term" value="P:SOS response"/>
    <property type="evidence" value="ECO:0007669"/>
    <property type="project" value="UniProtKB-UniRule"/>
</dbReference>
<evidence type="ECO:0000259" key="16">
    <source>
        <dbReference type="Pfam" id="PF01726"/>
    </source>
</evidence>
<keyword evidence="8 13" id="KW-0805">Transcription regulation</keyword>
<evidence type="ECO:0000313" key="18">
    <source>
        <dbReference type="Proteomes" id="UP000007394"/>
    </source>
</evidence>
<feature type="domain" description="LexA repressor DNA-binding" evidence="16">
    <location>
        <begin position="3"/>
        <end position="66"/>
    </location>
</feature>
<comment type="similarity">
    <text evidence="1 13 14">Belongs to the peptidase S24 family.</text>
</comment>
<accession>I0AGU8</accession>
<feature type="domain" description="Peptidase S24/S26A/S26B/S26C" evidence="15">
    <location>
        <begin position="92"/>
        <end position="208"/>
    </location>
</feature>
<dbReference type="Pfam" id="PF00717">
    <property type="entry name" value="Peptidase_S24"/>
    <property type="match status" value="1"/>
</dbReference>
<dbReference type="InterPro" id="IPR015927">
    <property type="entry name" value="Peptidase_S24_S26A/B/C"/>
</dbReference>
<dbReference type="MEROPS" id="S24.001"/>
<keyword evidence="3 13" id="KW-0678">Repressor</keyword>
<organism evidence="17 18">
    <name type="scientific">Ignavibacterium album (strain DSM 19864 / JCM 16511 / NBRC 101810 / Mat9-16)</name>
    <dbReference type="NCBI Taxonomy" id="945713"/>
    <lineage>
        <taxon>Bacteria</taxon>
        <taxon>Pseudomonadati</taxon>
        <taxon>Ignavibacteriota</taxon>
        <taxon>Ignavibacteria</taxon>
        <taxon>Ignavibacteriales</taxon>
        <taxon>Ignavibacteriaceae</taxon>
        <taxon>Ignavibacterium</taxon>
    </lineage>
</organism>
<evidence type="ECO:0000256" key="5">
    <source>
        <dbReference type="ARBA" id="ARBA00022763"/>
    </source>
</evidence>
<dbReference type="PANTHER" id="PTHR33516:SF2">
    <property type="entry name" value="LEXA REPRESSOR-RELATED"/>
    <property type="match status" value="1"/>
</dbReference>
<dbReference type="InterPro" id="IPR036390">
    <property type="entry name" value="WH_DNA-bd_sf"/>
</dbReference>
<dbReference type="FunFam" id="1.10.10.10:FF:000009">
    <property type="entry name" value="LexA repressor"/>
    <property type="match status" value="1"/>
</dbReference>
<dbReference type="InterPro" id="IPR050077">
    <property type="entry name" value="LexA_repressor"/>
</dbReference>
<dbReference type="InterPro" id="IPR006197">
    <property type="entry name" value="Peptidase_S24_LexA"/>
</dbReference>
<dbReference type="PANTHER" id="PTHR33516">
    <property type="entry name" value="LEXA REPRESSOR"/>
    <property type="match status" value="1"/>
</dbReference>